<sequence>MTGEIDDSLQSISVRLDGKNYSYWSYVMKNFLKGKKIWGYVSGILGEPKDKKAENYADLLDVWEAKNSKIITWVNNSIEHSIGIQLAKYETAKEVWDHLARLYTQSSQNSISWNLIFELLNKKGLRGSILHRNPLPYVDLVVSELLAEEIRFKSQAGKGILSAPNPSVLAVPSRPPSNFENMPYSKVGIDEYSFCK</sequence>
<name>A0AA39VMP4_ACESA</name>
<dbReference type="InterPro" id="IPR029472">
    <property type="entry name" value="Copia-like_N"/>
</dbReference>
<comment type="caution">
    <text evidence="2">The sequence shown here is derived from an EMBL/GenBank/DDBJ whole genome shotgun (WGS) entry which is preliminary data.</text>
</comment>
<reference evidence="2" key="1">
    <citation type="journal article" date="2022" name="Plant J.">
        <title>Strategies of tolerance reflected in two North American maple genomes.</title>
        <authorList>
            <person name="McEvoy S.L."/>
            <person name="Sezen U.U."/>
            <person name="Trouern-Trend A."/>
            <person name="McMahon S.M."/>
            <person name="Schaberg P.G."/>
            <person name="Yang J."/>
            <person name="Wegrzyn J.L."/>
            <person name="Swenson N.G."/>
        </authorList>
    </citation>
    <scope>NUCLEOTIDE SEQUENCE</scope>
    <source>
        <strain evidence="2">NS2018</strain>
    </source>
</reference>
<dbReference type="Proteomes" id="UP001168877">
    <property type="component" value="Unassembled WGS sequence"/>
</dbReference>
<proteinExistence type="predicted"/>
<evidence type="ECO:0000313" key="2">
    <source>
        <dbReference type="EMBL" id="KAK0583513.1"/>
    </source>
</evidence>
<gene>
    <name evidence="2" type="ORF">LWI29_037703</name>
</gene>
<evidence type="ECO:0000259" key="1">
    <source>
        <dbReference type="Pfam" id="PF14244"/>
    </source>
</evidence>
<dbReference type="PANTHER" id="PTHR37610">
    <property type="entry name" value="CCHC-TYPE DOMAIN-CONTAINING PROTEIN"/>
    <property type="match status" value="1"/>
</dbReference>
<reference evidence="2" key="2">
    <citation type="submission" date="2023-06" db="EMBL/GenBank/DDBJ databases">
        <authorList>
            <person name="Swenson N.G."/>
            <person name="Wegrzyn J.L."/>
            <person name="Mcevoy S.L."/>
        </authorList>
    </citation>
    <scope>NUCLEOTIDE SEQUENCE</scope>
    <source>
        <strain evidence="2">NS2018</strain>
        <tissue evidence="2">Leaf</tissue>
    </source>
</reference>
<dbReference type="Pfam" id="PF14244">
    <property type="entry name" value="Retrotran_gag_3"/>
    <property type="match status" value="1"/>
</dbReference>
<dbReference type="EMBL" id="JAUESC010000384">
    <property type="protein sequence ID" value="KAK0583513.1"/>
    <property type="molecule type" value="Genomic_DNA"/>
</dbReference>
<keyword evidence="3" id="KW-1185">Reference proteome</keyword>
<dbReference type="AlphaFoldDB" id="A0AA39VMP4"/>
<evidence type="ECO:0000313" key="3">
    <source>
        <dbReference type="Proteomes" id="UP001168877"/>
    </source>
</evidence>
<feature type="domain" description="Retrotransposon Copia-like N-terminal" evidence="1">
    <location>
        <begin position="7"/>
        <end position="49"/>
    </location>
</feature>
<organism evidence="2 3">
    <name type="scientific">Acer saccharum</name>
    <name type="common">Sugar maple</name>
    <dbReference type="NCBI Taxonomy" id="4024"/>
    <lineage>
        <taxon>Eukaryota</taxon>
        <taxon>Viridiplantae</taxon>
        <taxon>Streptophyta</taxon>
        <taxon>Embryophyta</taxon>
        <taxon>Tracheophyta</taxon>
        <taxon>Spermatophyta</taxon>
        <taxon>Magnoliopsida</taxon>
        <taxon>eudicotyledons</taxon>
        <taxon>Gunneridae</taxon>
        <taxon>Pentapetalae</taxon>
        <taxon>rosids</taxon>
        <taxon>malvids</taxon>
        <taxon>Sapindales</taxon>
        <taxon>Sapindaceae</taxon>
        <taxon>Hippocastanoideae</taxon>
        <taxon>Acereae</taxon>
        <taxon>Acer</taxon>
    </lineage>
</organism>
<protein>
    <recommendedName>
        <fullName evidence="1">Retrotransposon Copia-like N-terminal domain-containing protein</fullName>
    </recommendedName>
</protein>
<accession>A0AA39VMP4</accession>
<dbReference type="PANTHER" id="PTHR37610:SF80">
    <property type="entry name" value="RETROTRANSPOSON GAG DOMAIN-CONTAINING PROTEIN"/>
    <property type="match status" value="1"/>
</dbReference>